<comment type="caution">
    <text evidence="2">The sequence shown here is derived from an EMBL/GenBank/DDBJ whole genome shotgun (WGS) entry which is preliminary data.</text>
</comment>
<evidence type="ECO:0000313" key="1">
    <source>
        <dbReference type="EMBL" id="MBF4377358.1"/>
    </source>
</evidence>
<protein>
    <submittedName>
        <fullName evidence="2">Uncharacterized protein</fullName>
    </submittedName>
</protein>
<keyword evidence="3" id="KW-1185">Reference proteome</keyword>
<evidence type="ECO:0000313" key="2">
    <source>
        <dbReference type="EMBL" id="MBF4433251.1"/>
    </source>
</evidence>
<dbReference type="AlphaFoldDB" id="A0AAW4B8G8"/>
<dbReference type="Proteomes" id="UP000726136">
    <property type="component" value="Unassembled WGS sequence"/>
</dbReference>
<sequence>MYKDADGDLHLGFLDDTNCFFGRTLIRLACGDYQTFAYSLDSPICSPVDVTEWFISEYKEKGECAYTKMRHGWNENHKDSAPDGTTRTCIYCDKVETLKYKMVRKIWWD</sequence>
<organism evidence="2 4">
    <name type="scientific">Vibrio anguillarum</name>
    <name type="common">Listonella anguillarum</name>
    <dbReference type="NCBI Taxonomy" id="55601"/>
    <lineage>
        <taxon>Bacteria</taxon>
        <taxon>Pseudomonadati</taxon>
        <taxon>Pseudomonadota</taxon>
        <taxon>Gammaproteobacteria</taxon>
        <taxon>Vibrionales</taxon>
        <taxon>Vibrionaceae</taxon>
        <taxon>Vibrio</taxon>
    </lineage>
</organism>
<dbReference type="EMBL" id="RDPI01001664">
    <property type="protein sequence ID" value="MBF4377358.1"/>
    <property type="molecule type" value="Genomic_DNA"/>
</dbReference>
<accession>A0AAW4B8G8</accession>
<dbReference type="Proteomes" id="UP000786185">
    <property type="component" value="Unassembled WGS sequence"/>
</dbReference>
<gene>
    <name evidence="1" type="ORF">EAY46_30765</name>
    <name evidence="2" type="ORF">ERJ77_01825</name>
</gene>
<dbReference type="EMBL" id="SCLC01000001">
    <property type="protein sequence ID" value="MBF4433251.1"/>
    <property type="molecule type" value="Genomic_DNA"/>
</dbReference>
<name>A0AAW4B8G8_VIBAN</name>
<evidence type="ECO:0000313" key="3">
    <source>
        <dbReference type="Proteomes" id="UP000726136"/>
    </source>
</evidence>
<proteinExistence type="predicted"/>
<evidence type="ECO:0000313" key="4">
    <source>
        <dbReference type="Proteomes" id="UP000786185"/>
    </source>
</evidence>
<reference evidence="2 3" key="1">
    <citation type="journal article" date="2021" name="PeerJ">
        <title>Analysis of 44 Vibrio anguillarum genomes reveals high genetic diversity.</title>
        <authorList>
            <person name="Hansen M.J."/>
            <person name="Dalsgaard I."/>
        </authorList>
    </citation>
    <scope>NUCLEOTIDE SEQUENCE</scope>
    <source>
        <strain evidence="1 3">040915-1/1B</strain>
        <strain evidence="2">850617-1/1</strain>
    </source>
</reference>